<sequence>MDENKVAENVDGGNNVLQHSGSCSVTGPFITFGDIVTTSFHNSVHLSPQQVFKLIDRDIKNAITARQRKMNFLGLMTFWIR</sequence>
<organism evidence="1 2">
    <name type="scientific">Brassica cretica</name>
    <name type="common">Mustard</name>
    <dbReference type="NCBI Taxonomy" id="69181"/>
    <lineage>
        <taxon>Eukaryota</taxon>
        <taxon>Viridiplantae</taxon>
        <taxon>Streptophyta</taxon>
        <taxon>Embryophyta</taxon>
        <taxon>Tracheophyta</taxon>
        <taxon>Spermatophyta</taxon>
        <taxon>Magnoliopsida</taxon>
        <taxon>eudicotyledons</taxon>
        <taxon>Gunneridae</taxon>
        <taxon>Pentapetalae</taxon>
        <taxon>rosids</taxon>
        <taxon>malvids</taxon>
        <taxon>Brassicales</taxon>
        <taxon>Brassicaceae</taxon>
        <taxon>Brassiceae</taxon>
        <taxon>Brassica</taxon>
    </lineage>
</organism>
<keyword evidence="2" id="KW-1185">Reference proteome</keyword>
<dbReference type="EMBL" id="QGKV02002055">
    <property type="protein sequence ID" value="KAF3497760.1"/>
    <property type="molecule type" value="Genomic_DNA"/>
</dbReference>
<dbReference type="Proteomes" id="UP000266723">
    <property type="component" value="Unassembled WGS sequence"/>
</dbReference>
<gene>
    <name evidence="1" type="ORF">DY000_02054560</name>
</gene>
<proteinExistence type="predicted"/>
<comment type="caution">
    <text evidence="1">The sequence shown here is derived from an EMBL/GenBank/DDBJ whole genome shotgun (WGS) entry which is preliminary data.</text>
</comment>
<protein>
    <submittedName>
        <fullName evidence="1">Uncharacterized protein</fullName>
    </submittedName>
</protein>
<evidence type="ECO:0000313" key="2">
    <source>
        <dbReference type="Proteomes" id="UP000266723"/>
    </source>
</evidence>
<evidence type="ECO:0000313" key="1">
    <source>
        <dbReference type="EMBL" id="KAF3497760.1"/>
    </source>
</evidence>
<name>A0ABQ7AJG1_BRACR</name>
<accession>A0ABQ7AJG1</accession>
<reference evidence="1 2" key="1">
    <citation type="journal article" date="2020" name="BMC Genomics">
        <title>Intraspecific diversification of the crop wild relative Brassica cretica Lam. using demographic model selection.</title>
        <authorList>
            <person name="Kioukis A."/>
            <person name="Michalopoulou V.A."/>
            <person name="Briers L."/>
            <person name="Pirintsos S."/>
            <person name="Studholme D.J."/>
            <person name="Pavlidis P."/>
            <person name="Sarris P.F."/>
        </authorList>
    </citation>
    <scope>NUCLEOTIDE SEQUENCE [LARGE SCALE GENOMIC DNA]</scope>
    <source>
        <strain evidence="2">cv. PFS-1207/04</strain>
    </source>
</reference>